<name>A0A5B7IGQ6_PORTR</name>
<reference evidence="1 2" key="1">
    <citation type="submission" date="2019-05" db="EMBL/GenBank/DDBJ databases">
        <title>Another draft genome of Portunus trituberculatus and its Hox gene families provides insights of decapod evolution.</title>
        <authorList>
            <person name="Jeong J.-H."/>
            <person name="Song I."/>
            <person name="Kim S."/>
            <person name="Choi T."/>
            <person name="Kim D."/>
            <person name="Ryu S."/>
            <person name="Kim W."/>
        </authorList>
    </citation>
    <scope>NUCLEOTIDE SEQUENCE [LARGE SCALE GENOMIC DNA]</scope>
    <source>
        <tissue evidence="1">Muscle</tissue>
    </source>
</reference>
<dbReference type="Proteomes" id="UP000324222">
    <property type="component" value="Unassembled WGS sequence"/>
</dbReference>
<keyword evidence="2" id="KW-1185">Reference proteome</keyword>
<evidence type="ECO:0000313" key="1">
    <source>
        <dbReference type="EMBL" id="MPC81196.1"/>
    </source>
</evidence>
<accession>A0A5B7IGQ6</accession>
<protein>
    <submittedName>
        <fullName evidence="1">Uncharacterized protein</fullName>
    </submittedName>
</protein>
<comment type="caution">
    <text evidence="1">The sequence shown here is derived from an EMBL/GenBank/DDBJ whole genome shotgun (WGS) entry which is preliminary data.</text>
</comment>
<gene>
    <name evidence="1" type="ORF">E2C01_075802</name>
</gene>
<proteinExistence type="predicted"/>
<dbReference type="AlphaFoldDB" id="A0A5B7IGQ6"/>
<organism evidence="1 2">
    <name type="scientific">Portunus trituberculatus</name>
    <name type="common">Swimming crab</name>
    <name type="synonym">Neptunus trituberculatus</name>
    <dbReference type="NCBI Taxonomy" id="210409"/>
    <lineage>
        <taxon>Eukaryota</taxon>
        <taxon>Metazoa</taxon>
        <taxon>Ecdysozoa</taxon>
        <taxon>Arthropoda</taxon>
        <taxon>Crustacea</taxon>
        <taxon>Multicrustacea</taxon>
        <taxon>Malacostraca</taxon>
        <taxon>Eumalacostraca</taxon>
        <taxon>Eucarida</taxon>
        <taxon>Decapoda</taxon>
        <taxon>Pleocyemata</taxon>
        <taxon>Brachyura</taxon>
        <taxon>Eubrachyura</taxon>
        <taxon>Portunoidea</taxon>
        <taxon>Portunidae</taxon>
        <taxon>Portuninae</taxon>
        <taxon>Portunus</taxon>
    </lineage>
</organism>
<sequence length="31" mass="3310">MGSVPPRSCRCCSAQITSCTLWCPSRPAHSS</sequence>
<evidence type="ECO:0000313" key="2">
    <source>
        <dbReference type="Proteomes" id="UP000324222"/>
    </source>
</evidence>
<dbReference type="EMBL" id="VSRR010056231">
    <property type="protein sequence ID" value="MPC81196.1"/>
    <property type="molecule type" value="Genomic_DNA"/>
</dbReference>